<protein>
    <submittedName>
        <fullName evidence="19">Polysaccharide export protein</fullName>
    </submittedName>
</protein>
<dbReference type="GO" id="GO:0046930">
    <property type="term" value="C:pore complex"/>
    <property type="evidence" value="ECO:0007669"/>
    <property type="project" value="UniProtKB-KW"/>
</dbReference>
<sequence length="266" mass="29942">MTRILVFFGCAALFLSSCVPAKKLVYLQKDDLKKRNEIPKDTILRSHTLDIQEYRIQPLDILSINFETLSEENDAFDFLSKLTPQTRASGGSSAVNAAQNGILVNTEGEIEYAVLGKINLSGLTLFQAQDTIKKHASRYLPDVIVRVRMLNFRYTLLGEVNSEQTVISANTRLTFMEAIAQAGGLGELADRSHVKVVRQNGNQADIFYVNLLKEDYIESKYFYIQQNDVIIVPPLKQRTFRRYFTGNLAMITSAISFGVLIFALSK</sequence>
<dbReference type="AlphaFoldDB" id="A0A364Y546"/>
<feature type="chain" id="PRO_5016595061" evidence="16">
    <location>
        <begin position="22"/>
        <end position="266"/>
    </location>
</feature>
<evidence type="ECO:0000256" key="16">
    <source>
        <dbReference type="SAM" id="SignalP"/>
    </source>
</evidence>
<accession>A0A364Y546</accession>
<evidence type="ECO:0000259" key="18">
    <source>
        <dbReference type="Pfam" id="PF22461"/>
    </source>
</evidence>
<evidence type="ECO:0000256" key="4">
    <source>
        <dbReference type="ARBA" id="ARBA00022452"/>
    </source>
</evidence>
<keyword evidence="4" id="KW-1134">Transmembrane beta strand</keyword>
<dbReference type="GO" id="GO:0015159">
    <property type="term" value="F:polysaccharide transmembrane transporter activity"/>
    <property type="evidence" value="ECO:0007669"/>
    <property type="project" value="InterPro"/>
</dbReference>
<keyword evidence="20" id="KW-1185">Reference proteome</keyword>
<dbReference type="PANTHER" id="PTHR33619">
    <property type="entry name" value="POLYSACCHARIDE EXPORT PROTEIN GFCE-RELATED"/>
    <property type="match status" value="1"/>
</dbReference>
<keyword evidence="9" id="KW-0406">Ion transport</keyword>
<feature type="domain" description="Polysaccharide export protein N-terminal" evidence="17">
    <location>
        <begin position="52"/>
        <end position="149"/>
    </location>
</feature>
<dbReference type="Pfam" id="PF22461">
    <property type="entry name" value="SLBB_2"/>
    <property type="match status" value="1"/>
</dbReference>
<evidence type="ECO:0000256" key="10">
    <source>
        <dbReference type="ARBA" id="ARBA00023114"/>
    </source>
</evidence>
<dbReference type="PROSITE" id="PS51257">
    <property type="entry name" value="PROKAR_LIPOPROTEIN"/>
    <property type="match status" value="1"/>
</dbReference>
<evidence type="ECO:0000256" key="8">
    <source>
        <dbReference type="ARBA" id="ARBA00023047"/>
    </source>
</evidence>
<keyword evidence="8" id="KW-0625">Polysaccharide transport</keyword>
<evidence type="ECO:0000256" key="1">
    <source>
        <dbReference type="ARBA" id="ARBA00004571"/>
    </source>
</evidence>
<evidence type="ECO:0000313" key="19">
    <source>
        <dbReference type="EMBL" id="RAW01308.1"/>
    </source>
</evidence>
<evidence type="ECO:0000313" key="20">
    <source>
        <dbReference type="Proteomes" id="UP000251889"/>
    </source>
</evidence>
<dbReference type="InterPro" id="IPR054765">
    <property type="entry name" value="SLBB_dom"/>
</dbReference>
<keyword evidence="13" id="KW-0998">Cell outer membrane</keyword>
<evidence type="ECO:0000256" key="11">
    <source>
        <dbReference type="ARBA" id="ARBA00023136"/>
    </source>
</evidence>
<evidence type="ECO:0000256" key="9">
    <source>
        <dbReference type="ARBA" id="ARBA00023065"/>
    </source>
</evidence>
<keyword evidence="6 15" id="KW-0812">Transmembrane</keyword>
<evidence type="ECO:0000256" key="13">
    <source>
        <dbReference type="ARBA" id="ARBA00023237"/>
    </source>
</evidence>
<feature type="transmembrane region" description="Helical" evidence="15">
    <location>
        <begin position="243"/>
        <end position="264"/>
    </location>
</feature>
<dbReference type="GO" id="GO:0006811">
    <property type="term" value="P:monoatomic ion transport"/>
    <property type="evidence" value="ECO:0007669"/>
    <property type="project" value="UniProtKB-KW"/>
</dbReference>
<evidence type="ECO:0000256" key="14">
    <source>
        <dbReference type="ARBA" id="ARBA00023288"/>
    </source>
</evidence>
<name>A0A364Y546_9BACT</name>
<comment type="similarity">
    <text evidence="2">Belongs to the BexD/CtrA/VexA family.</text>
</comment>
<dbReference type="InterPro" id="IPR049712">
    <property type="entry name" value="Poly_export"/>
</dbReference>
<evidence type="ECO:0000256" key="6">
    <source>
        <dbReference type="ARBA" id="ARBA00022692"/>
    </source>
</evidence>
<dbReference type="OrthoDB" id="662756at2"/>
<evidence type="ECO:0000256" key="7">
    <source>
        <dbReference type="ARBA" id="ARBA00022729"/>
    </source>
</evidence>
<reference evidence="19 20" key="1">
    <citation type="submission" date="2018-06" db="EMBL/GenBank/DDBJ databases">
        <title>Chryseolinea flavus sp. nov., a member of the phylum Bacteroidetes isolated from soil.</title>
        <authorList>
            <person name="Li Y."/>
            <person name="Wang J."/>
        </authorList>
    </citation>
    <scope>NUCLEOTIDE SEQUENCE [LARGE SCALE GENOMIC DNA]</scope>
    <source>
        <strain evidence="19 20">SDU1-6</strain>
    </source>
</reference>
<evidence type="ECO:0000256" key="5">
    <source>
        <dbReference type="ARBA" id="ARBA00022597"/>
    </source>
</evidence>
<dbReference type="RefSeq" id="WP_112746794.1">
    <property type="nucleotide sequence ID" value="NZ_QMFY01000004.1"/>
</dbReference>
<keyword evidence="10" id="KW-0626">Porin</keyword>
<evidence type="ECO:0000256" key="15">
    <source>
        <dbReference type="SAM" id="Phobius"/>
    </source>
</evidence>
<keyword evidence="5" id="KW-0762">Sugar transport</keyword>
<dbReference type="Gene3D" id="3.10.560.10">
    <property type="entry name" value="Outer membrane lipoprotein wza domain like"/>
    <property type="match status" value="1"/>
</dbReference>
<gene>
    <name evidence="19" type="ORF">DQQ10_10395</name>
</gene>
<evidence type="ECO:0000256" key="3">
    <source>
        <dbReference type="ARBA" id="ARBA00022448"/>
    </source>
</evidence>
<comment type="subcellular location">
    <subcellularLocation>
        <location evidence="1">Cell outer membrane</location>
        <topology evidence="1">Multi-pass membrane protein</topology>
    </subcellularLocation>
</comment>
<dbReference type="Proteomes" id="UP000251889">
    <property type="component" value="Unassembled WGS sequence"/>
</dbReference>
<organism evidence="19 20">
    <name type="scientific">Pseudochryseolinea flava</name>
    <dbReference type="NCBI Taxonomy" id="2059302"/>
    <lineage>
        <taxon>Bacteria</taxon>
        <taxon>Pseudomonadati</taxon>
        <taxon>Bacteroidota</taxon>
        <taxon>Cytophagia</taxon>
        <taxon>Cytophagales</taxon>
        <taxon>Fulvivirgaceae</taxon>
        <taxon>Pseudochryseolinea</taxon>
    </lineage>
</organism>
<keyword evidence="12" id="KW-0564">Palmitate</keyword>
<dbReference type="PANTHER" id="PTHR33619:SF3">
    <property type="entry name" value="POLYSACCHARIDE EXPORT PROTEIN GFCE-RELATED"/>
    <property type="match status" value="1"/>
</dbReference>
<keyword evidence="14" id="KW-0449">Lipoprotein</keyword>
<feature type="signal peptide" evidence="16">
    <location>
        <begin position="1"/>
        <end position="21"/>
    </location>
</feature>
<keyword evidence="3" id="KW-0813">Transport</keyword>
<keyword evidence="15" id="KW-1133">Transmembrane helix</keyword>
<evidence type="ECO:0000256" key="12">
    <source>
        <dbReference type="ARBA" id="ARBA00023139"/>
    </source>
</evidence>
<keyword evidence="11 15" id="KW-0472">Membrane</keyword>
<dbReference type="InterPro" id="IPR003715">
    <property type="entry name" value="Poly_export_N"/>
</dbReference>
<dbReference type="GO" id="GO:0015288">
    <property type="term" value="F:porin activity"/>
    <property type="evidence" value="ECO:0007669"/>
    <property type="project" value="UniProtKB-KW"/>
</dbReference>
<dbReference type="Pfam" id="PF02563">
    <property type="entry name" value="Poly_export"/>
    <property type="match status" value="1"/>
</dbReference>
<feature type="domain" description="SLBB" evidence="18">
    <location>
        <begin position="156"/>
        <end position="232"/>
    </location>
</feature>
<keyword evidence="7 16" id="KW-0732">Signal</keyword>
<dbReference type="GO" id="GO:0009279">
    <property type="term" value="C:cell outer membrane"/>
    <property type="evidence" value="ECO:0007669"/>
    <property type="project" value="UniProtKB-SubCell"/>
</dbReference>
<evidence type="ECO:0000259" key="17">
    <source>
        <dbReference type="Pfam" id="PF02563"/>
    </source>
</evidence>
<dbReference type="EMBL" id="QMFY01000004">
    <property type="protein sequence ID" value="RAW01308.1"/>
    <property type="molecule type" value="Genomic_DNA"/>
</dbReference>
<proteinExistence type="inferred from homology"/>
<comment type="caution">
    <text evidence="19">The sequence shown here is derived from an EMBL/GenBank/DDBJ whole genome shotgun (WGS) entry which is preliminary data.</text>
</comment>
<evidence type="ECO:0000256" key="2">
    <source>
        <dbReference type="ARBA" id="ARBA00009450"/>
    </source>
</evidence>